<keyword evidence="3" id="KW-1185">Reference proteome</keyword>
<organism evidence="2 3">
    <name type="scientific">Athelia psychrophila</name>
    <dbReference type="NCBI Taxonomy" id="1759441"/>
    <lineage>
        <taxon>Eukaryota</taxon>
        <taxon>Fungi</taxon>
        <taxon>Dikarya</taxon>
        <taxon>Basidiomycota</taxon>
        <taxon>Agaricomycotina</taxon>
        <taxon>Agaricomycetes</taxon>
        <taxon>Agaricomycetidae</taxon>
        <taxon>Atheliales</taxon>
        <taxon>Atheliaceae</taxon>
        <taxon>Athelia</taxon>
    </lineage>
</organism>
<proteinExistence type="predicted"/>
<dbReference type="AlphaFoldDB" id="A0A166H4Z1"/>
<reference evidence="2 3" key="1">
    <citation type="journal article" date="2016" name="Mol. Biol. Evol.">
        <title>Comparative Genomics of Early-Diverging Mushroom-Forming Fungi Provides Insights into the Origins of Lignocellulose Decay Capabilities.</title>
        <authorList>
            <person name="Nagy L.G."/>
            <person name="Riley R."/>
            <person name="Tritt A."/>
            <person name="Adam C."/>
            <person name="Daum C."/>
            <person name="Floudas D."/>
            <person name="Sun H."/>
            <person name="Yadav J.S."/>
            <person name="Pangilinan J."/>
            <person name="Larsson K.H."/>
            <person name="Matsuura K."/>
            <person name="Barry K."/>
            <person name="Labutti K."/>
            <person name="Kuo R."/>
            <person name="Ohm R.A."/>
            <person name="Bhattacharya S.S."/>
            <person name="Shirouzu T."/>
            <person name="Yoshinaga Y."/>
            <person name="Martin F.M."/>
            <person name="Grigoriev I.V."/>
            <person name="Hibbett D.S."/>
        </authorList>
    </citation>
    <scope>NUCLEOTIDE SEQUENCE [LARGE SCALE GENOMIC DNA]</scope>
    <source>
        <strain evidence="2 3">CBS 109695</strain>
    </source>
</reference>
<gene>
    <name evidence="2" type="ORF">FIBSPDRAFT_863738</name>
</gene>
<sequence>MNTAGISGHAHVTNIGRDSITSPAPSDHAHPPAARSRPPQRPSSTGSSCPGSSATSRQFRCLSWWCWLSCAYSAFDSGAAASLARGCPSAGEASVWGVSANRPLDNRYLSCGVGWCAGFSGMSLGRNMMRVAGG</sequence>
<evidence type="ECO:0000313" key="3">
    <source>
        <dbReference type="Proteomes" id="UP000076532"/>
    </source>
</evidence>
<protein>
    <submittedName>
        <fullName evidence="2">Uncharacterized protein</fullName>
    </submittedName>
</protein>
<dbReference type="EMBL" id="KV417572">
    <property type="protein sequence ID" value="KZP18485.1"/>
    <property type="molecule type" value="Genomic_DNA"/>
</dbReference>
<name>A0A166H4Z1_9AGAM</name>
<accession>A0A166H4Z1</accession>
<feature type="region of interest" description="Disordered" evidence="1">
    <location>
        <begin position="1"/>
        <end position="55"/>
    </location>
</feature>
<dbReference type="Proteomes" id="UP000076532">
    <property type="component" value="Unassembled WGS sequence"/>
</dbReference>
<feature type="compositionally biased region" description="Low complexity" evidence="1">
    <location>
        <begin position="22"/>
        <end position="55"/>
    </location>
</feature>
<evidence type="ECO:0000256" key="1">
    <source>
        <dbReference type="SAM" id="MobiDB-lite"/>
    </source>
</evidence>
<evidence type="ECO:0000313" key="2">
    <source>
        <dbReference type="EMBL" id="KZP18485.1"/>
    </source>
</evidence>